<dbReference type="AlphaFoldDB" id="A0A7R9QAY6"/>
<dbReference type="GO" id="GO:0050660">
    <property type="term" value="F:flavin adenine dinucleotide binding"/>
    <property type="evidence" value="ECO:0007669"/>
    <property type="project" value="InterPro"/>
</dbReference>
<dbReference type="CDD" id="cd19871">
    <property type="entry name" value="DSRM_DUS2L"/>
    <property type="match status" value="1"/>
</dbReference>
<dbReference type="Proteomes" id="UP000728032">
    <property type="component" value="Unassembled WGS sequence"/>
</dbReference>
<dbReference type="InterPro" id="IPR044463">
    <property type="entry name" value="DUS2_DSRM"/>
</dbReference>
<dbReference type="PANTHER" id="PTHR45936">
    <property type="entry name" value="TRNA-DIHYDROURIDINE(20) SYNTHASE [NAD(P)+]-LIKE"/>
    <property type="match status" value="1"/>
</dbReference>
<gene>
    <name evidence="7" type="ORF">ONB1V03_LOCUS1871</name>
</gene>
<keyword evidence="8" id="KW-1185">Reference proteome</keyword>
<evidence type="ECO:0000256" key="4">
    <source>
        <dbReference type="ARBA" id="ARBA00022694"/>
    </source>
</evidence>
<dbReference type="InterPro" id="IPR013785">
    <property type="entry name" value="Aldolase_TIM"/>
</dbReference>
<proteinExistence type="predicted"/>
<evidence type="ECO:0000256" key="2">
    <source>
        <dbReference type="ARBA" id="ARBA00022630"/>
    </source>
</evidence>
<keyword evidence="4" id="KW-0819">tRNA processing</keyword>
<dbReference type="OrthoDB" id="10262250at2759"/>
<dbReference type="InterPro" id="IPR035587">
    <property type="entry name" value="DUS-like_FMN-bd"/>
</dbReference>
<dbReference type="SUPFAM" id="SSF51395">
    <property type="entry name" value="FMN-linked oxidoreductases"/>
    <property type="match status" value="1"/>
</dbReference>
<dbReference type="EMBL" id="CAJPVJ010000379">
    <property type="protein sequence ID" value="CAG2162273.1"/>
    <property type="molecule type" value="Genomic_DNA"/>
</dbReference>
<dbReference type="Gene3D" id="3.20.20.70">
    <property type="entry name" value="Aldolase class I"/>
    <property type="match status" value="1"/>
</dbReference>
<comment type="cofactor">
    <cofactor evidence="1">
        <name>FMN</name>
        <dbReference type="ChEBI" id="CHEBI:58210"/>
    </cofactor>
</comment>
<dbReference type="PROSITE" id="PS01136">
    <property type="entry name" value="UPF0034"/>
    <property type="match status" value="1"/>
</dbReference>
<dbReference type="CDD" id="cd02801">
    <property type="entry name" value="DUS_like_FMN"/>
    <property type="match status" value="1"/>
</dbReference>
<sequence length="485" mass="54266">MDDSVDHASNGSTRDDTIDFVGKTILAPMVRTSTLPMRLLSLRLGADIVYTEEIIDYKLIRCQRVVNHLLGTVDYIDDNAVVVFRTCPQESSRLVLQLGTNDSQRALRAAQMVVRDVAAIDVNMGCPKAFSVKGGMGSALLTQPDKVVDILQTLVRGVAKPITCKIRVLPSLEDTIRLVRRIESAGVRALAVHGRTQSERPKDPNRNDYIRAIAAAVDIPVIGNGGSDEIQTYADIERFRQRTGCSSVMIARSAQKNCSIFADREGLLAMDDVIRQYLELCVDYDNHVMNTKYVIQQMLGPLQETPRGRELLAAQTLRTICRLWELNHYCDQTRIKRELTSKTSIENQNIVCNKRLKTCVDSGDEAVVEMDVIFVRNLFPTDPDLPKSRLLALAKGTGVEAPVYETSGVRKNHFRTVCRFDGKCYSSRYLEKNKRYAEQSAALVALISLQLIRDTDILAQSVDAVSDMNRMTVTIDSHIYYIKTS</sequence>
<evidence type="ECO:0000313" key="7">
    <source>
        <dbReference type="EMBL" id="CAD7639245.1"/>
    </source>
</evidence>
<dbReference type="SMART" id="SM00358">
    <property type="entry name" value="DSRM"/>
    <property type="match status" value="1"/>
</dbReference>
<reference evidence="7" key="1">
    <citation type="submission" date="2020-11" db="EMBL/GenBank/DDBJ databases">
        <authorList>
            <person name="Tran Van P."/>
        </authorList>
    </citation>
    <scope>NUCLEOTIDE SEQUENCE</scope>
</reference>
<dbReference type="EMBL" id="OC915204">
    <property type="protein sequence ID" value="CAD7639245.1"/>
    <property type="molecule type" value="Genomic_DNA"/>
</dbReference>
<dbReference type="GO" id="GO:0000049">
    <property type="term" value="F:tRNA binding"/>
    <property type="evidence" value="ECO:0007669"/>
    <property type="project" value="InterPro"/>
</dbReference>
<dbReference type="GO" id="GO:0005737">
    <property type="term" value="C:cytoplasm"/>
    <property type="evidence" value="ECO:0007669"/>
    <property type="project" value="TreeGrafter"/>
</dbReference>
<organism evidence="7">
    <name type="scientific">Oppiella nova</name>
    <dbReference type="NCBI Taxonomy" id="334625"/>
    <lineage>
        <taxon>Eukaryota</taxon>
        <taxon>Metazoa</taxon>
        <taxon>Ecdysozoa</taxon>
        <taxon>Arthropoda</taxon>
        <taxon>Chelicerata</taxon>
        <taxon>Arachnida</taxon>
        <taxon>Acari</taxon>
        <taxon>Acariformes</taxon>
        <taxon>Sarcoptiformes</taxon>
        <taxon>Oribatida</taxon>
        <taxon>Brachypylina</taxon>
        <taxon>Oppioidea</taxon>
        <taxon>Oppiidae</taxon>
        <taxon>Oppiella</taxon>
    </lineage>
</organism>
<dbReference type="InterPro" id="IPR014720">
    <property type="entry name" value="dsRBD_dom"/>
</dbReference>
<evidence type="ECO:0000256" key="1">
    <source>
        <dbReference type="ARBA" id="ARBA00001917"/>
    </source>
</evidence>
<evidence type="ECO:0000259" key="6">
    <source>
        <dbReference type="SMART" id="SM00358"/>
    </source>
</evidence>
<dbReference type="InterPro" id="IPR018517">
    <property type="entry name" value="tRNA_hU_synthase_CS"/>
</dbReference>
<dbReference type="Gene3D" id="3.30.160.20">
    <property type="match status" value="1"/>
</dbReference>
<dbReference type="InterPro" id="IPR052582">
    <property type="entry name" value="tRNA-DUS-like"/>
</dbReference>
<evidence type="ECO:0000313" key="8">
    <source>
        <dbReference type="Proteomes" id="UP000728032"/>
    </source>
</evidence>
<keyword evidence="3" id="KW-0288">FMN</keyword>
<dbReference type="PANTHER" id="PTHR45936:SF1">
    <property type="entry name" value="TRNA-DIHYDROURIDINE(20) SYNTHASE [NAD(P)+]-LIKE"/>
    <property type="match status" value="1"/>
</dbReference>
<dbReference type="GO" id="GO:0017150">
    <property type="term" value="F:tRNA dihydrouridine synthase activity"/>
    <property type="evidence" value="ECO:0007669"/>
    <property type="project" value="InterPro"/>
</dbReference>
<keyword evidence="2" id="KW-0285">Flavoprotein</keyword>
<evidence type="ECO:0000256" key="5">
    <source>
        <dbReference type="ARBA" id="ARBA00023002"/>
    </source>
</evidence>
<keyword evidence="5" id="KW-0560">Oxidoreductase</keyword>
<name>A0A7R9QAY6_9ACAR</name>
<evidence type="ECO:0000256" key="3">
    <source>
        <dbReference type="ARBA" id="ARBA00022643"/>
    </source>
</evidence>
<dbReference type="Pfam" id="PF01207">
    <property type="entry name" value="Dus"/>
    <property type="match status" value="1"/>
</dbReference>
<feature type="domain" description="DRBM" evidence="6">
    <location>
        <begin position="386"/>
        <end position="450"/>
    </location>
</feature>
<dbReference type="Pfam" id="PF00035">
    <property type="entry name" value="dsrm"/>
    <property type="match status" value="1"/>
</dbReference>
<accession>A0A7R9QAY6</accession>
<dbReference type="SUPFAM" id="SSF54768">
    <property type="entry name" value="dsRNA-binding domain-like"/>
    <property type="match status" value="1"/>
</dbReference>
<protein>
    <recommendedName>
        <fullName evidence="6">DRBM domain-containing protein</fullName>
    </recommendedName>
</protein>